<dbReference type="GO" id="GO:0006412">
    <property type="term" value="P:translation"/>
    <property type="evidence" value="ECO:0007669"/>
    <property type="project" value="InterPro"/>
</dbReference>
<comment type="similarity">
    <text evidence="1">Belongs to the eukaryotic ribosomal protein eL34 family.</text>
</comment>
<evidence type="ECO:0008006" key="5">
    <source>
        <dbReference type="Google" id="ProtNLM"/>
    </source>
</evidence>
<dbReference type="InterPro" id="IPR008195">
    <property type="entry name" value="Ribosomal_eL34"/>
</dbReference>
<dbReference type="PANTHER" id="PTHR10759">
    <property type="entry name" value="60S RIBOSOMAL PROTEIN L34"/>
    <property type="match status" value="1"/>
</dbReference>
<organism evidence="4">
    <name type="scientific">Pyramimonas obovata</name>
    <dbReference type="NCBI Taxonomy" id="1411642"/>
    <lineage>
        <taxon>Eukaryota</taxon>
        <taxon>Viridiplantae</taxon>
        <taxon>Chlorophyta</taxon>
        <taxon>Pyramimonadophyceae</taxon>
        <taxon>Pyramimonadales</taxon>
        <taxon>Pyramimonadaceae</taxon>
        <taxon>Pyramimonas</taxon>
        <taxon>Pyramimonas incertae sedis</taxon>
    </lineage>
</organism>
<proteinExistence type="inferred from homology"/>
<name>A0A7S0WNQ4_9CHLO</name>
<reference evidence="4" key="1">
    <citation type="submission" date="2021-01" db="EMBL/GenBank/DDBJ databases">
        <authorList>
            <person name="Corre E."/>
            <person name="Pelletier E."/>
            <person name="Niang G."/>
            <person name="Scheremetjew M."/>
            <person name="Finn R."/>
            <person name="Kale V."/>
            <person name="Holt S."/>
            <person name="Cochrane G."/>
            <person name="Meng A."/>
            <person name="Brown T."/>
            <person name="Cohen L."/>
        </authorList>
    </citation>
    <scope>NUCLEOTIDE SEQUENCE</scope>
    <source>
        <strain evidence="4">CCMP722</strain>
    </source>
</reference>
<dbReference type="PRINTS" id="PR01250">
    <property type="entry name" value="RIBOSOMALL34"/>
</dbReference>
<dbReference type="Pfam" id="PF01199">
    <property type="entry name" value="Ribosomal_L34e"/>
    <property type="match status" value="1"/>
</dbReference>
<dbReference type="InterPro" id="IPR018065">
    <property type="entry name" value="Ribosomal_eL34_CS"/>
</dbReference>
<accession>A0A7S0WNQ4</accession>
<dbReference type="PROSITE" id="PS01145">
    <property type="entry name" value="RIBOSOMAL_L34E"/>
    <property type="match status" value="1"/>
</dbReference>
<evidence type="ECO:0000256" key="3">
    <source>
        <dbReference type="ARBA" id="ARBA00023274"/>
    </source>
</evidence>
<dbReference type="GO" id="GO:0005840">
    <property type="term" value="C:ribosome"/>
    <property type="evidence" value="ECO:0007669"/>
    <property type="project" value="UniProtKB-KW"/>
</dbReference>
<sequence length="124" mass="13892">MVQRLTYRRRHSYATKSNKTRVLKTPGGKLAIQYTDKRAAGPKCGEPSCGLRLPGIPRLRPRAYHGLSKGTKNVQRAYGGVLCSGCVRTRIVRAFLVEEQKIVKKVLKIQMAKEAPKEETKGKK</sequence>
<dbReference type="InterPro" id="IPR038562">
    <property type="entry name" value="Ribosomal_eL34_C_sf"/>
</dbReference>
<dbReference type="EMBL" id="HBFA01024901">
    <property type="protein sequence ID" value="CAD8675361.1"/>
    <property type="molecule type" value="Transcribed_RNA"/>
</dbReference>
<evidence type="ECO:0000256" key="1">
    <source>
        <dbReference type="ARBA" id="ARBA00009875"/>
    </source>
</evidence>
<keyword evidence="3" id="KW-0687">Ribonucleoprotein</keyword>
<keyword evidence="2" id="KW-0689">Ribosomal protein</keyword>
<dbReference type="Gene3D" id="6.20.340.10">
    <property type="match status" value="1"/>
</dbReference>
<dbReference type="GO" id="GO:1990904">
    <property type="term" value="C:ribonucleoprotein complex"/>
    <property type="evidence" value="ECO:0007669"/>
    <property type="project" value="UniProtKB-KW"/>
</dbReference>
<dbReference type="Gene3D" id="6.20.370.70">
    <property type="match status" value="1"/>
</dbReference>
<dbReference type="AlphaFoldDB" id="A0A7S0WNQ4"/>
<protein>
    <recommendedName>
        <fullName evidence="5">60S ribosomal protein L34</fullName>
    </recommendedName>
</protein>
<evidence type="ECO:0000313" key="4">
    <source>
        <dbReference type="EMBL" id="CAD8675361.1"/>
    </source>
</evidence>
<evidence type="ECO:0000256" key="2">
    <source>
        <dbReference type="ARBA" id="ARBA00022980"/>
    </source>
</evidence>
<dbReference type="GO" id="GO:0003735">
    <property type="term" value="F:structural constituent of ribosome"/>
    <property type="evidence" value="ECO:0007669"/>
    <property type="project" value="InterPro"/>
</dbReference>
<gene>
    <name evidence="4" type="ORF">POBO1169_LOCUS12659</name>
</gene>